<sequence>MLYNWAFWSMGVGMVVYYFRDRLKRMLLSGVITGLKMSVLYYNHLTKKGDSINPNGVVYIEDKKIIIHEYDIVYNNKSHKMCFISEKYDSEVVNTKLVLFNDNKEDILAQRHKFVYCSIINKDRECLKDITDEMRAFMFYFKKGYYVCNVEYVLKYLQSKYNGLKVKDCNLLFVLNDDEFTEKVIELDNTGEGILLHTII</sequence>
<keyword evidence="1" id="KW-0812">Transmembrane</keyword>
<evidence type="ECO:0000256" key="1">
    <source>
        <dbReference type="SAM" id="Phobius"/>
    </source>
</evidence>
<name>A0A6C0DVQ8_9ZZZZ</name>
<protein>
    <submittedName>
        <fullName evidence="2">Uncharacterized protein</fullName>
    </submittedName>
</protein>
<feature type="transmembrane region" description="Helical" evidence="1">
    <location>
        <begin position="6"/>
        <end position="23"/>
    </location>
</feature>
<proteinExistence type="predicted"/>
<keyword evidence="1" id="KW-1133">Transmembrane helix</keyword>
<organism evidence="2">
    <name type="scientific">viral metagenome</name>
    <dbReference type="NCBI Taxonomy" id="1070528"/>
    <lineage>
        <taxon>unclassified sequences</taxon>
        <taxon>metagenomes</taxon>
        <taxon>organismal metagenomes</taxon>
    </lineage>
</organism>
<reference evidence="2" key="1">
    <citation type="journal article" date="2020" name="Nature">
        <title>Giant virus diversity and host interactions through global metagenomics.</title>
        <authorList>
            <person name="Schulz F."/>
            <person name="Roux S."/>
            <person name="Paez-Espino D."/>
            <person name="Jungbluth S."/>
            <person name="Walsh D.A."/>
            <person name="Denef V.J."/>
            <person name="McMahon K.D."/>
            <person name="Konstantinidis K.T."/>
            <person name="Eloe-Fadrosh E.A."/>
            <person name="Kyrpides N.C."/>
            <person name="Woyke T."/>
        </authorList>
    </citation>
    <scope>NUCLEOTIDE SEQUENCE</scope>
    <source>
        <strain evidence="2">GVMAG-M-3300023174-68</strain>
    </source>
</reference>
<dbReference type="AlphaFoldDB" id="A0A6C0DVQ8"/>
<dbReference type="EMBL" id="MN739679">
    <property type="protein sequence ID" value="QHT20568.1"/>
    <property type="molecule type" value="Genomic_DNA"/>
</dbReference>
<accession>A0A6C0DVQ8</accession>
<keyword evidence="1" id="KW-0472">Membrane</keyword>
<evidence type="ECO:0000313" key="2">
    <source>
        <dbReference type="EMBL" id="QHT20568.1"/>
    </source>
</evidence>